<dbReference type="EMBL" id="FZMO01000554">
    <property type="protein sequence ID" value="SNQ51911.1"/>
    <property type="molecule type" value="Genomic_DNA"/>
</dbReference>
<feature type="region of interest" description="Disordered" evidence="1">
    <location>
        <begin position="1"/>
        <end position="31"/>
    </location>
</feature>
<keyword evidence="3" id="KW-1185">Reference proteome</keyword>
<accession>A0A2I2L1W6</accession>
<gene>
    <name evidence="2" type="ORF">FRACA_860009</name>
</gene>
<dbReference type="AlphaFoldDB" id="A0A2I2L1W6"/>
<name>A0A2I2L1W6_9ACTN</name>
<evidence type="ECO:0000256" key="1">
    <source>
        <dbReference type="SAM" id="MobiDB-lite"/>
    </source>
</evidence>
<sequence>MGLAAASLEAISRTGRDGGRRSREHPDDSPEACLRWSWQRGAQRGASRAQIDDLLQPDATGRRATLLIAAAMLPSADRDAVLDAEQRLATVCGLAEPEGSVLAAPGYHLRLRELSVVTNDQRKVSFEPPQRAADCRRYAWDSYPTLHETYLAWAKEVISRADRRLSIRDRGDFGVSFTEQSLRVNRPEAALELAEHWARSSSRGAYPGVTRLLAAGLAVGRDGIGGGPFRQRILQWSENNRLQSTLALICVELCGTVVARTYPRQALTRLHNFAAHEDRAVAEEAVVAITRVALDLDDCRHLLENGSSGRPRPSGEAPATGPCSWLWRTPPGCGRPGRAFVQWTIPPYAPICGRVGCECSTRISPRSNRVRVRCCRPLSRNACGSGLTGPRAAQTRPWRTWRACWSTGRVSVSTCWRPFGSSGQPARTQPARMPSLASTACSVARTCCCPGRPSTHGWRRRAD</sequence>
<reference evidence="2 3" key="1">
    <citation type="submission" date="2017-06" db="EMBL/GenBank/DDBJ databases">
        <authorList>
            <person name="Kim H.J."/>
            <person name="Triplett B.A."/>
        </authorList>
    </citation>
    <scope>NUCLEOTIDE SEQUENCE [LARGE SCALE GENOMIC DNA]</scope>
    <source>
        <strain evidence="2">FRACA_ARgP5</strain>
    </source>
</reference>
<dbReference type="Proteomes" id="UP000234331">
    <property type="component" value="Unassembled WGS sequence"/>
</dbReference>
<evidence type="ECO:0000313" key="3">
    <source>
        <dbReference type="Proteomes" id="UP000234331"/>
    </source>
</evidence>
<organism evidence="2 3">
    <name type="scientific">Frankia canadensis</name>
    <dbReference type="NCBI Taxonomy" id="1836972"/>
    <lineage>
        <taxon>Bacteria</taxon>
        <taxon>Bacillati</taxon>
        <taxon>Actinomycetota</taxon>
        <taxon>Actinomycetes</taxon>
        <taxon>Frankiales</taxon>
        <taxon>Frankiaceae</taxon>
        <taxon>Frankia</taxon>
    </lineage>
</organism>
<evidence type="ECO:0000313" key="2">
    <source>
        <dbReference type="EMBL" id="SNQ51911.1"/>
    </source>
</evidence>
<protein>
    <submittedName>
        <fullName evidence="2">Uncharacterized protein</fullName>
    </submittedName>
</protein>
<feature type="compositionally biased region" description="Basic and acidic residues" evidence="1">
    <location>
        <begin position="14"/>
        <end position="28"/>
    </location>
</feature>
<proteinExistence type="predicted"/>